<feature type="compositionally biased region" description="Basic and acidic residues" evidence="2">
    <location>
        <begin position="366"/>
        <end position="386"/>
    </location>
</feature>
<feature type="region of interest" description="Disordered" evidence="2">
    <location>
        <begin position="172"/>
        <end position="211"/>
    </location>
</feature>
<feature type="domain" description="Cadherin" evidence="4">
    <location>
        <begin position="8"/>
        <end position="92"/>
    </location>
</feature>
<sequence length="490" mass="55247">MDCPETCEKEGQVTNCSKEGTIIYSIRENVRDIFSISEETGVISTKWPFDKTTENYTLIIAATDQAAIPRSGTATVNIFVKQSLTTERPPQPTPGSCTDQQLQAENELLTYILYGVGAGAGLLVLITSGVTAKLIFSLRRIKNMSTAHLTTPAFRDPGAYEYLSAKTDYAYAEGKGDDDDDSQPPALPPVHTRPNLDSRRPSGTSIPRLSRAGIGYYTPPIEMTSFAGSSGGSRELLRNNDGDDLSIRDGEYLNMESYIPDYVNQHHDPYLKAQDDTSREIRYGYLPLNTREHEEQLPHSEYYNGHDRPGDTRYGFQGRQSRRSVDDSSEHDRPDYVRSGHRDHQSREPVMSNSQQQDRNNQHASHSMDHKSHHSHQDSSRPESDGKPWQYVNIHALQNRNNNQKHHPLQGRPRKEERSQGKIYMKNVQTPQSHGKDKVPRNSHHQPPKSGRTRKQRSGNNTDPLLSPDHDDFSGNQLQAGEVDLWGQFS</sequence>
<dbReference type="GO" id="GO:0007156">
    <property type="term" value="P:homophilic cell adhesion via plasma membrane adhesion molecules"/>
    <property type="evidence" value="ECO:0007669"/>
    <property type="project" value="InterPro"/>
</dbReference>
<dbReference type="AlphaFoldDB" id="A0A8J9ZS63"/>
<keyword evidence="1" id="KW-0106">Calcium</keyword>
<organism evidence="5 6">
    <name type="scientific">Branchiostoma lanceolatum</name>
    <name type="common">Common lancelet</name>
    <name type="synonym">Amphioxus lanceolatum</name>
    <dbReference type="NCBI Taxonomy" id="7740"/>
    <lineage>
        <taxon>Eukaryota</taxon>
        <taxon>Metazoa</taxon>
        <taxon>Chordata</taxon>
        <taxon>Cephalochordata</taxon>
        <taxon>Leptocardii</taxon>
        <taxon>Amphioxiformes</taxon>
        <taxon>Branchiostomatidae</taxon>
        <taxon>Branchiostoma</taxon>
    </lineage>
</organism>
<dbReference type="GO" id="GO:0016020">
    <property type="term" value="C:membrane"/>
    <property type="evidence" value="ECO:0007669"/>
    <property type="project" value="InterPro"/>
</dbReference>
<dbReference type="InterPro" id="IPR002126">
    <property type="entry name" value="Cadherin-like_dom"/>
</dbReference>
<keyword evidence="3" id="KW-0812">Transmembrane</keyword>
<dbReference type="InterPro" id="IPR015919">
    <property type="entry name" value="Cadherin-like_sf"/>
</dbReference>
<evidence type="ECO:0000259" key="4">
    <source>
        <dbReference type="PROSITE" id="PS50268"/>
    </source>
</evidence>
<evidence type="ECO:0000313" key="5">
    <source>
        <dbReference type="EMBL" id="CAH1262458.1"/>
    </source>
</evidence>
<proteinExistence type="predicted"/>
<dbReference type="EMBL" id="OV696689">
    <property type="protein sequence ID" value="CAH1262458.1"/>
    <property type="molecule type" value="Genomic_DNA"/>
</dbReference>
<keyword evidence="6" id="KW-1185">Reference proteome</keyword>
<feature type="compositionally biased region" description="Basic residues" evidence="2">
    <location>
        <begin position="441"/>
        <end position="457"/>
    </location>
</feature>
<dbReference type="OrthoDB" id="10422825at2759"/>
<feature type="compositionally biased region" description="Basic and acidic residues" evidence="2">
    <location>
        <begin position="290"/>
        <end position="311"/>
    </location>
</feature>
<evidence type="ECO:0000256" key="3">
    <source>
        <dbReference type="SAM" id="Phobius"/>
    </source>
</evidence>
<accession>A0A8J9ZS63</accession>
<protein>
    <submittedName>
        <fullName evidence="5">Hypp2554 protein</fullName>
    </submittedName>
</protein>
<dbReference type="Gene3D" id="2.60.40.60">
    <property type="entry name" value="Cadherins"/>
    <property type="match status" value="1"/>
</dbReference>
<evidence type="ECO:0000256" key="2">
    <source>
        <dbReference type="SAM" id="MobiDB-lite"/>
    </source>
</evidence>
<feature type="compositionally biased region" description="Basic and acidic residues" evidence="2">
    <location>
        <begin position="235"/>
        <end position="246"/>
    </location>
</feature>
<keyword evidence="3" id="KW-1133">Transmembrane helix</keyword>
<feature type="region of interest" description="Disordered" evidence="2">
    <location>
        <begin position="289"/>
        <end position="490"/>
    </location>
</feature>
<name>A0A8J9ZS63_BRALA</name>
<reference evidence="5" key="1">
    <citation type="submission" date="2022-01" db="EMBL/GenBank/DDBJ databases">
        <authorList>
            <person name="Braso-Vives M."/>
        </authorList>
    </citation>
    <scope>NUCLEOTIDE SEQUENCE</scope>
</reference>
<evidence type="ECO:0000256" key="1">
    <source>
        <dbReference type="PROSITE-ProRule" id="PRU00043"/>
    </source>
</evidence>
<feature type="region of interest" description="Disordered" evidence="2">
    <location>
        <begin position="225"/>
        <end position="246"/>
    </location>
</feature>
<dbReference type="CDD" id="cd11304">
    <property type="entry name" value="Cadherin_repeat"/>
    <property type="match status" value="1"/>
</dbReference>
<dbReference type="PROSITE" id="PS50268">
    <property type="entry name" value="CADHERIN_2"/>
    <property type="match status" value="1"/>
</dbReference>
<gene>
    <name evidence="5" type="primary">Hypp2554</name>
    <name evidence="5" type="ORF">BLAG_LOCUS17503</name>
</gene>
<keyword evidence="3" id="KW-0472">Membrane</keyword>
<dbReference type="Proteomes" id="UP000838412">
    <property type="component" value="Chromosome 4"/>
</dbReference>
<feature type="transmembrane region" description="Helical" evidence="3">
    <location>
        <begin position="111"/>
        <end position="136"/>
    </location>
</feature>
<dbReference type="Pfam" id="PF00028">
    <property type="entry name" value="Cadherin"/>
    <property type="match status" value="1"/>
</dbReference>
<feature type="compositionally biased region" description="Basic and acidic residues" evidence="2">
    <location>
        <begin position="323"/>
        <end position="347"/>
    </location>
</feature>
<dbReference type="GO" id="GO:0005509">
    <property type="term" value="F:calcium ion binding"/>
    <property type="evidence" value="ECO:0007669"/>
    <property type="project" value="UniProtKB-UniRule"/>
</dbReference>
<dbReference type="SUPFAM" id="SSF49313">
    <property type="entry name" value="Cadherin-like"/>
    <property type="match status" value="1"/>
</dbReference>
<evidence type="ECO:0000313" key="6">
    <source>
        <dbReference type="Proteomes" id="UP000838412"/>
    </source>
</evidence>